<protein>
    <recommendedName>
        <fullName evidence="5">5-formyltetrahydrofolate cyclo-ligase</fullName>
        <ecNumber evidence="5">6.3.3.2</ecNumber>
    </recommendedName>
</protein>
<feature type="binding site" evidence="4">
    <location>
        <position position="57"/>
    </location>
    <ligand>
        <name>substrate</name>
    </ligand>
</feature>
<reference evidence="6" key="1">
    <citation type="submission" date="2022-01" db="EMBL/GenBank/DDBJ databases">
        <title>Novel species in genus Dyadobacter.</title>
        <authorList>
            <person name="Ma C."/>
        </authorList>
    </citation>
    <scope>NUCLEOTIDE SEQUENCE</scope>
    <source>
        <strain evidence="6">CY357</strain>
    </source>
</reference>
<dbReference type="GO" id="GO:0046872">
    <property type="term" value="F:metal ion binding"/>
    <property type="evidence" value="ECO:0007669"/>
    <property type="project" value="UniProtKB-KW"/>
</dbReference>
<dbReference type="AlphaFoldDB" id="A0A9X1QDW1"/>
<dbReference type="Proteomes" id="UP001139411">
    <property type="component" value="Unassembled WGS sequence"/>
</dbReference>
<dbReference type="InterPro" id="IPR002698">
    <property type="entry name" value="FTHF_cligase"/>
</dbReference>
<evidence type="ECO:0000313" key="7">
    <source>
        <dbReference type="Proteomes" id="UP001139411"/>
    </source>
</evidence>
<dbReference type="GO" id="GO:0005524">
    <property type="term" value="F:ATP binding"/>
    <property type="evidence" value="ECO:0007669"/>
    <property type="project" value="UniProtKB-KW"/>
</dbReference>
<evidence type="ECO:0000313" key="6">
    <source>
        <dbReference type="EMBL" id="MCF2499296.1"/>
    </source>
</evidence>
<dbReference type="GO" id="GO:0030272">
    <property type="term" value="F:5-formyltetrahydrofolate cyclo-ligase activity"/>
    <property type="evidence" value="ECO:0007669"/>
    <property type="project" value="UniProtKB-EC"/>
</dbReference>
<keyword evidence="6" id="KW-0436">Ligase</keyword>
<dbReference type="Gene3D" id="3.40.50.10420">
    <property type="entry name" value="NagB/RpiA/CoA transferase-like"/>
    <property type="match status" value="1"/>
</dbReference>
<evidence type="ECO:0000256" key="3">
    <source>
        <dbReference type="ARBA" id="ARBA00022840"/>
    </source>
</evidence>
<name>A0A9X1QDW1_9BACT</name>
<evidence type="ECO:0000256" key="2">
    <source>
        <dbReference type="ARBA" id="ARBA00022741"/>
    </source>
</evidence>
<sequence length="193" mass="22264">MMDKAALRKDFLSKRMSLTEDDILVKNNLICQNLFAALTLQGPETVHIFLPQIIKNEINTWQIVNQLQASFSQIRIVAPYVIPGTKEMEHYLLDRNTKLITNPWNIPEPDPATSIRVNVEEIDRVYIPLLAFDKHGYRVGYGGGYYDRFLAKCRPDVVKTGLSFFEPVSKIDDIDPYDMPMNACITPEKIWTW</sequence>
<comment type="caution">
    <text evidence="6">The sequence shown here is derived from an EMBL/GenBank/DDBJ whole genome shotgun (WGS) entry which is preliminary data.</text>
</comment>
<dbReference type="InterPro" id="IPR037171">
    <property type="entry name" value="NagB/RpiA_transferase-like"/>
</dbReference>
<dbReference type="EMBL" id="JAKFFV010000008">
    <property type="protein sequence ID" value="MCF2499296.1"/>
    <property type="molecule type" value="Genomic_DNA"/>
</dbReference>
<comment type="cofactor">
    <cofactor evidence="5">
        <name>Mg(2+)</name>
        <dbReference type="ChEBI" id="CHEBI:18420"/>
    </cofactor>
</comment>
<comment type="similarity">
    <text evidence="1 5">Belongs to the 5-formyltetrahydrofolate cyclo-ligase family.</text>
</comment>
<dbReference type="PIRSF" id="PIRSF006806">
    <property type="entry name" value="FTHF_cligase"/>
    <property type="match status" value="1"/>
</dbReference>
<feature type="binding site" evidence="4">
    <location>
        <begin position="4"/>
        <end position="8"/>
    </location>
    <ligand>
        <name>ATP</name>
        <dbReference type="ChEBI" id="CHEBI:30616"/>
    </ligand>
</feature>
<organism evidence="6 7">
    <name type="scientific">Dyadobacter chenhuakuii</name>
    <dbReference type="NCBI Taxonomy" id="2909339"/>
    <lineage>
        <taxon>Bacteria</taxon>
        <taxon>Pseudomonadati</taxon>
        <taxon>Bacteroidota</taxon>
        <taxon>Cytophagia</taxon>
        <taxon>Cytophagales</taxon>
        <taxon>Spirosomataceae</taxon>
        <taxon>Dyadobacter</taxon>
    </lineage>
</organism>
<dbReference type="EC" id="6.3.3.2" evidence="5"/>
<gene>
    <name evidence="6" type="ORF">L0661_13320</name>
</gene>
<accession>A0A9X1QDW1</accession>
<dbReference type="PANTHER" id="PTHR23407">
    <property type="entry name" value="ATPASE INHIBITOR/5-FORMYLTETRAHYDROFOLATE CYCLO-LIGASE"/>
    <property type="match status" value="1"/>
</dbReference>
<feature type="binding site" evidence="4">
    <location>
        <position position="50"/>
    </location>
    <ligand>
        <name>substrate</name>
    </ligand>
</feature>
<evidence type="ECO:0000256" key="4">
    <source>
        <dbReference type="PIRSR" id="PIRSR006806-1"/>
    </source>
</evidence>
<proteinExistence type="inferred from homology"/>
<keyword evidence="2 4" id="KW-0547">Nucleotide-binding</keyword>
<feature type="binding site" evidence="4">
    <location>
        <begin position="138"/>
        <end position="146"/>
    </location>
    <ligand>
        <name>ATP</name>
        <dbReference type="ChEBI" id="CHEBI:30616"/>
    </ligand>
</feature>
<dbReference type="PANTHER" id="PTHR23407:SF1">
    <property type="entry name" value="5-FORMYLTETRAHYDROFOLATE CYCLO-LIGASE"/>
    <property type="match status" value="1"/>
</dbReference>
<keyword evidence="5" id="KW-0460">Magnesium</keyword>
<dbReference type="SUPFAM" id="SSF100950">
    <property type="entry name" value="NagB/RpiA/CoA transferase-like"/>
    <property type="match status" value="1"/>
</dbReference>
<comment type="catalytic activity">
    <reaction evidence="5">
        <text>(6S)-5-formyl-5,6,7,8-tetrahydrofolate + ATP = (6R)-5,10-methenyltetrahydrofolate + ADP + phosphate</text>
        <dbReference type="Rhea" id="RHEA:10488"/>
        <dbReference type="ChEBI" id="CHEBI:30616"/>
        <dbReference type="ChEBI" id="CHEBI:43474"/>
        <dbReference type="ChEBI" id="CHEBI:57455"/>
        <dbReference type="ChEBI" id="CHEBI:57457"/>
        <dbReference type="ChEBI" id="CHEBI:456216"/>
        <dbReference type="EC" id="6.3.3.2"/>
    </reaction>
</comment>
<dbReference type="RefSeq" id="WP_235178153.1">
    <property type="nucleotide sequence ID" value="NZ_JAKFFV010000008.1"/>
</dbReference>
<dbReference type="NCBIfam" id="TIGR02727">
    <property type="entry name" value="MTHFS_bact"/>
    <property type="match status" value="1"/>
</dbReference>
<keyword evidence="3 4" id="KW-0067">ATP-binding</keyword>
<dbReference type="Pfam" id="PF01812">
    <property type="entry name" value="5-FTHF_cyc-lig"/>
    <property type="match status" value="1"/>
</dbReference>
<evidence type="ECO:0000256" key="5">
    <source>
        <dbReference type="RuleBase" id="RU361279"/>
    </source>
</evidence>
<keyword evidence="5" id="KW-0479">Metal-binding</keyword>
<dbReference type="GO" id="GO:0009396">
    <property type="term" value="P:folic acid-containing compound biosynthetic process"/>
    <property type="evidence" value="ECO:0007669"/>
    <property type="project" value="TreeGrafter"/>
</dbReference>
<dbReference type="GO" id="GO:0035999">
    <property type="term" value="P:tetrahydrofolate interconversion"/>
    <property type="evidence" value="ECO:0007669"/>
    <property type="project" value="TreeGrafter"/>
</dbReference>
<dbReference type="InterPro" id="IPR024185">
    <property type="entry name" value="FTHF_cligase-like_sf"/>
</dbReference>
<evidence type="ECO:0000256" key="1">
    <source>
        <dbReference type="ARBA" id="ARBA00010638"/>
    </source>
</evidence>